<dbReference type="Proteomes" id="UP000807159">
    <property type="component" value="Chromosome 11"/>
</dbReference>
<dbReference type="AlphaFoldDB" id="A0A8T2XL99"/>
<dbReference type="GO" id="GO:0006995">
    <property type="term" value="P:cellular response to nitrogen starvation"/>
    <property type="evidence" value="ECO:0007669"/>
    <property type="project" value="InterPro"/>
</dbReference>
<comment type="caution">
    <text evidence="2">The sequence shown here is derived from an EMBL/GenBank/DDBJ whole genome shotgun (WGS) entry which is preliminary data.</text>
</comment>
<evidence type="ECO:0000313" key="2">
    <source>
        <dbReference type="EMBL" id="KAH8493898.1"/>
    </source>
</evidence>
<accession>A0A8T2XL99</accession>
<sequence length="142" mass="15805">LNLFSASNQTQESIFFLRQKNPYLFFQKTQITSSLILCFMARFGAVVFIFFFSFAAFMSNIEGRKLLMSTSAQESNSNNWDKRRVSSFASLVLSALPKGKVPSSSSPSKKGHATLDNEQIFARHLASIDRILRSVPSPGVGN</sequence>
<reference evidence="2" key="1">
    <citation type="journal article" date="2021" name="J. Hered.">
        <title>Genome Assembly of Salicaceae Populus deltoides (Eastern Cottonwood) I-69 Based on Nanopore Sequencing and Hi-C Technologies.</title>
        <authorList>
            <person name="Bai S."/>
            <person name="Wu H."/>
            <person name="Zhang J."/>
            <person name="Pan Z."/>
            <person name="Zhao W."/>
            <person name="Li Z."/>
            <person name="Tong C."/>
        </authorList>
    </citation>
    <scope>NUCLEOTIDE SEQUENCE</scope>
    <source>
        <tissue evidence="2">Leaf</tissue>
    </source>
</reference>
<protein>
    <submittedName>
        <fullName evidence="2">Uncharacterized protein</fullName>
    </submittedName>
</protein>
<keyword evidence="1" id="KW-0812">Transmembrane</keyword>
<proteinExistence type="predicted"/>
<keyword evidence="1" id="KW-0472">Membrane</keyword>
<dbReference type="EMBL" id="JACEGQ020000011">
    <property type="protein sequence ID" value="KAH8493898.1"/>
    <property type="molecule type" value="Genomic_DNA"/>
</dbReference>
<keyword evidence="3" id="KW-1185">Reference proteome</keyword>
<name>A0A8T2XL99_POPDE</name>
<dbReference type="PANTHER" id="PTHR37180:SF2">
    <property type="entry name" value="PRECURSOR OF CEP14"/>
    <property type="match status" value="1"/>
</dbReference>
<dbReference type="PANTHER" id="PTHR37180">
    <property type="entry name" value="PRECURSOR OF CEP14"/>
    <property type="match status" value="1"/>
</dbReference>
<feature type="transmembrane region" description="Helical" evidence="1">
    <location>
        <begin position="31"/>
        <end position="58"/>
    </location>
</feature>
<evidence type="ECO:0000313" key="3">
    <source>
        <dbReference type="Proteomes" id="UP000807159"/>
    </source>
</evidence>
<organism evidence="2 3">
    <name type="scientific">Populus deltoides</name>
    <name type="common">Eastern poplar</name>
    <name type="synonym">Eastern cottonwood</name>
    <dbReference type="NCBI Taxonomy" id="3696"/>
    <lineage>
        <taxon>Eukaryota</taxon>
        <taxon>Viridiplantae</taxon>
        <taxon>Streptophyta</taxon>
        <taxon>Embryophyta</taxon>
        <taxon>Tracheophyta</taxon>
        <taxon>Spermatophyta</taxon>
        <taxon>Magnoliopsida</taxon>
        <taxon>eudicotyledons</taxon>
        <taxon>Gunneridae</taxon>
        <taxon>Pentapetalae</taxon>
        <taxon>rosids</taxon>
        <taxon>fabids</taxon>
        <taxon>Malpighiales</taxon>
        <taxon>Salicaceae</taxon>
        <taxon>Saliceae</taxon>
        <taxon>Populus</taxon>
    </lineage>
</organism>
<gene>
    <name evidence="2" type="ORF">H0E87_020601</name>
</gene>
<dbReference type="GO" id="GO:0006970">
    <property type="term" value="P:response to osmotic stress"/>
    <property type="evidence" value="ECO:0007669"/>
    <property type="project" value="InterPro"/>
</dbReference>
<keyword evidence="1" id="KW-1133">Transmembrane helix</keyword>
<evidence type="ECO:0000256" key="1">
    <source>
        <dbReference type="SAM" id="Phobius"/>
    </source>
</evidence>
<dbReference type="InterPro" id="IPR038930">
    <property type="entry name" value="CEP13/CEP14"/>
</dbReference>
<feature type="non-terminal residue" evidence="2">
    <location>
        <position position="1"/>
    </location>
</feature>